<dbReference type="PATRIC" id="fig|1603606.3.peg.769"/>
<feature type="domain" description="Outer membrane cytochrome MtrC/MtrF-like" evidence="3">
    <location>
        <begin position="582"/>
        <end position="748"/>
    </location>
</feature>
<dbReference type="PROSITE" id="PS51257">
    <property type="entry name" value="PROKAR_LIPOPROTEIN"/>
    <property type="match status" value="1"/>
</dbReference>
<dbReference type="PANTHER" id="PTHR35038">
    <property type="entry name" value="DISSIMILATORY SULFITE REDUCTASE SIRA"/>
    <property type="match status" value="1"/>
</dbReference>
<gene>
    <name evidence="4" type="ORF">DSOUD_0705</name>
</gene>
<proteinExistence type="predicted"/>
<dbReference type="SUPFAM" id="SSF48695">
    <property type="entry name" value="Multiheme cytochromes"/>
    <property type="match status" value="2"/>
</dbReference>
<keyword evidence="4" id="KW-0449">Lipoprotein</keyword>
<dbReference type="Proteomes" id="UP000057158">
    <property type="component" value="Chromosome"/>
</dbReference>
<dbReference type="PANTHER" id="PTHR35038:SF6">
    <property type="entry name" value="SURFACE LOCALIZED DECAHEME CYTOCHROME C LIPOPROTEIN"/>
    <property type="match status" value="1"/>
</dbReference>
<organism evidence="4 5">
    <name type="scientific">Desulfuromonas soudanensis</name>
    <dbReference type="NCBI Taxonomy" id="1603606"/>
    <lineage>
        <taxon>Bacteria</taxon>
        <taxon>Pseudomonadati</taxon>
        <taxon>Thermodesulfobacteriota</taxon>
        <taxon>Desulfuromonadia</taxon>
        <taxon>Desulfuromonadales</taxon>
        <taxon>Desulfuromonadaceae</taxon>
        <taxon>Desulfuromonas</taxon>
    </lineage>
</organism>
<keyword evidence="1 2" id="KW-0732">Signal</keyword>
<dbReference type="GO" id="GO:0016491">
    <property type="term" value="F:oxidoreductase activity"/>
    <property type="evidence" value="ECO:0007669"/>
    <property type="project" value="TreeGrafter"/>
</dbReference>
<keyword evidence="5" id="KW-1185">Reference proteome</keyword>
<dbReference type="EMBL" id="CP010802">
    <property type="protein sequence ID" value="ALC15493.1"/>
    <property type="molecule type" value="Genomic_DNA"/>
</dbReference>
<evidence type="ECO:0000313" key="4">
    <source>
        <dbReference type="EMBL" id="ALC15493.1"/>
    </source>
</evidence>
<dbReference type="AlphaFoldDB" id="A0A0M3QF56"/>
<evidence type="ECO:0000259" key="3">
    <source>
        <dbReference type="Pfam" id="PF22113"/>
    </source>
</evidence>
<reference evidence="4 5" key="1">
    <citation type="submission" date="2015-07" db="EMBL/GenBank/DDBJ databases">
        <title>Isolation and Genomic Characterization of a Novel Halophilic Metal-Reducing Deltaproteobacterium from the Deep Subsurface.</title>
        <authorList>
            <person name="Badalamenti J.P."/>
            <person name="Summers Z.M."/>
            <person name="Gralnick J.A."/>
            <person name="Bond D.R."/>
        </authorList>
    </citation>
    <scope>NUCLEOTIDE SEQUENCE [LARGE SCALE GENOMIC DNA]</scope>
    <source>
        <strain evidence="4 5">WTL</strain>
    </source>
</reference>
<evidence type="ECO:0000256" key="1">
    <source>
        <dbReference type="ARBA" id="ARBA00022729"/>
    </source>
</evidence>
<protein>
    <submittedName>
        <fullName evidence="4">Putative outer membrane lipoprotein cytochrome c, extracellular electron transfer conduit cluster</fullName>
    </submittedName>
</protein>
<dbReference type="Pfam" id="PF22113">
    <property type="entry name" value="Mtrc-MtrF_II-IV_dom"/>
    <property type="match status" value="2"/>
</dbReference>
<evidence type="ECO:0000313" key="5">
    <source>
        <dbReference type="Proteomes" id="UP000057158"/>
    </source>
</evidence>
<feature type="domain" description="Outer membrane cytochrome MtrC/MtrF-like" evidence="3">
    <location>
        <begin position="223"/>
        <end position="383"/>
    </location>
</feature>
<evidence type="ECO:0000256" key="2">
    <source>
        <dbReference type="SAM" id="SignalP"/>
    </source>
</evidence>
<dbReference type="Gene3D" id="1.10.720.180">
    <property type="match status" value="1"/>
</dbReference>
<dbReference type="InterPro" id="IPR054337">
    <property type="entry name" value="Mtrc-MtrF-like_dom_II/IV"/>
</dbReference>
<dbReference type="InterPro" id="IPR051829">
    <property type="entry name" value="Multiheme_Cytochr_ET"/>
</dbReference>
<feature type="chain" id="PRO_5005787577" evidence="2">
    <location>
        <begin position="25"/>
        <end position="761"/>
    </location>
</feature>
<dbReference type="STRING" id="1603606.DSOUD_0705"/>
<sequence length="761" mass="79112">MERKMGFWFKPLFACLLFAVLALAGCEGDDGAQGPAGPPGADGATGAEVTVQDLANLGLVFSGDVVAINPTLDLSQTVAYNAATGALTVHFFLTDEAGVGIDVTKLPYEMRVYVSELIPAAVPPAAVNPGSAWTQLVAETFTPAMSPPPGTLTLVNAATGEYNYTTAATLAASTNVTRVTMRARFRFRDLNNDYVVVANPVNASYDFLQAAPATPLASSGADMVTTAACELCHGDRIGDVGHGGGYTQVKTCNHCHNLNYLAAQGDPLEADLAFMIHRIHAAGTFVDLVDRNGVPVEFTELTYPQAINTCSTCHNGPEASLANSNPTRSNCGSCHSDVNFTKPGSTVPTPVDFATGTNHPGGAATTDTGCAGCHSAASITTAHNPAPAVIDTPEFQVTIAMTPPANGTHYLAGEAPVVTVTLADGAGTPVPGTVYTADQDGEGTGLDGLTISDLTEGLSTASLYIYGPRSHAVPVLATDTITDTVGFVAPPTQGHKLFLNLMTDATLATGPVIAPNPDPQVTTTAAGFSYQLLPIPVGMEPGTYMVRFEGADFGATNAEYVTSSSALINFQVETATVEAKLSGDACLDCHGDTRMHLQGAHPHNTAFNTDECLGCHDFSGNYGDYIGNRVHAVHRGSVTGDTHGIDWSEVTFPQPANNCTVCHTNAAAPTPVWRTPDMLACGGCHGTDPAVLPADFPTADPNRVLTEAAAAQHMVQNGGSTDPTVTPTLSCLVCHGEGRIADLFETHNLIQFRALPVDPNE</sequence>
<dbReference type="RefSeq" id="WP_053549694.1">
    <property type="nucleotide sequence ID" value="NZ_CP010802.1"/>
</dbReference>
<accession>A0A0M3QF56</accession>
<dbReference type="KEGG" id="des:DSOUD_0705"/>
<feature type="signal peptide" evidence="2">
    <location>
        <begin position="1"/>
        <end position="24"/>
    </location>
</feature>
<dbReference type="InterPro" id="IPR036280">
    <property type="entry name" value="Multihaem_cyt_sf"/>
</dbReference>
<name>A0A0M3QF56_9BACT</name>